<dbReference type="InterPro" id="IPR029016">
    <property type="entry name" value="GAF-like_dom_sf"/>
</dbReference>
<dbReference type="EMBL" id="CP036402">
    <property type="protein sequence ID" value="QBI18341.1"/>
    <property type="molecule type" value="Genomic_DNA"/>
</dbReference>
<evidence type="ECO:0000313" key="8">
    <source>
        <dbReference type="Proteomes" id="UP000291469"/>
    </source>
</evidence>
<keyword evidence="3" id="KW-0378">Hydrolase</keyword>
<keyword evidence="1" id="KW-0808">Transferase</keyword>
<evidence type="ECO:0000256" key="4">
    <source>
        <dbReference type="ARBA" id="ARBA00023015"/>
    </source>
</evidence>
<evidence type="ECO:0000256" key="3">
    <source>
        <dbReference type="ARBA" id="ARBA00022801"/>
    </source>
</evidence>
<proteinExistence type="predicted"/>
<dbReference type="PANTHER" id="PTHR43156">
    <property type="entry name" value="STAGE II SPORULATION PROTEIN E-RELATED"/>
    <property type="match status" value="1"/>
</dbReference>
<dbReference type="AlphaFoldDB" id="A0A411YAV8"/>
<dbReference type="GO" id="GO:0003723">
    <property type="term" value="F:RNA binding"/>
    <property type="evidence" value="ECO:0007669"/>
    <property type="project" value="InterPro"/>
</dbReference>
<dbReference type="SMART" id="SM01012">
    <property type="entry name" value="ANTAR"/>
    <property type="match status" value="1"/>
</dbReference>
<evidence type="ECO:0000256" key="1">
    <source>
        <dbReference type="ARBA" id="ARBA00022679"/>
    </source>
</evidence>
<dbReference type="Pfam" id="PF01590">
    <property type="entry name" value="GAF"/>
    <property type="match status" value="1"/>
</dbReference>
<organism evidence="7 8">
    <name type="scientific">Egibacter rhizosphaerae</name>
    <dbReference type="NCBI Taxonomy" id="1670831"/>
    <lineage>
        <taxon>Bacteria</taxon>
        <taxon>Bacillati</taxon>
        <taxon>Actinomycetota</taxon>
        <taxon>Nitriliruptoria</taxon>
        <taxon>Egibacterales</taxon>
        <taxon>Egibacteraceae</taxon>
        <taxon>Egibacter</taxon>
    </lineage>
</organism>
<keyword evidence="8" id="KW-1185">Reference proteome</keyword>
<dbReference type="Proteomes" id="UP000291469">
    <property type="component" value="Chromosome"/>
</dbReference>
<evidence type="ECO:0000256" key="2">
    <source>
        <dbReference type="ARBA" id="ARBA00022777"/>
    </source>
</evidence>
<dbReference type="InterPro" id="IPR036388">
    <property type="entry name" value="WH-like_DNA-bd_sf"/>
</dbReference>
<evidence type="ECO:0000313" key="7">
    <source>
        <dbReference type="EMBL" id="QBI18341.1"/>
    </source>
</evidence>
<dbReference type="Pfam" id="PF13185">
    <property type="entry name" value="GAF_2"/>
    <property type="match status" value="1"/>
</dbReference>
<dbReference type="InterPro" id="IPR003018">
    <property type="entry name" value="GAF"/>
</dbReference>
<keyword evidence="5" id="KW-0804">Transcription</keyword>
<dbReference type="SMART" id="SM00065">
    <property type="entry name" value="GAF"/>
    <property type="match status" value="2"/>
</dbReference>
<dbReference type="RefSeq" id="WP_131153339.1">
    <property type="nucleotide sequence ID" value="NZ_CP036402.1"/>
</dbReference>
<dbReference type="InterPro" id="IPR011006">
    <property type="entry name" value="CheY-like_superfamily"/>
</dbReference>
<evidence type="ECO:0000256" key="5">
    <source>
        <dbReference type="ARBA" id="ARBA00023163"/>
    </source>
</evidence>
<keyword evidence="2" id="KW-0418">Kinase</keyword>
<gene>
    <name evidence="7" type="ORF">ER308_01305</name>
</gene>
<dbReference type="InterPro" id="IPR052016">
    <property type="entry name" value="Bact_Sigma-Reg"/>
</dbReference>
<reference evidence="7 8" key="1">
    <citation type="submission" date="2019-01" db="EMBL/GenBank/DDBJ databases">
        <title>Egibacter rhizosphaerae EGI 80759T.</title>
        <authorList>
            <person name="Chen D.-D."/>
            <person name="Tian Y."/>
            <person name="Jiao J.-Y."/>
            <person name="Zhang X.-T."/>
            <person name="Zhang Y.-G."/>
            <person name="Zhang Y."/>
            <person name="Xiao M."/>
            <person name="Shu W.-S."/>
            <person name="Li W.-J."/>
        </authorList>
    </citation>
    <scope>NUCLEOTIDE SEQUENCE [LARGE SCALE GENOMIC DNA]</scope>
    <source>
        <strain evidence="7 8">EGI 80759</strain>
    </source>
</reference>
<keyword evidence="4" id="KW-0805">Transcription regulation</keyword>
<feature type="domain" description="ANTAR" evidence="6">
    <location>
        <begin position="364"/>
        <end position="425"/>
    </location>
</feature>
<dbReference type="SUPFAM" id="SSF55781">
    <property type="entry name" value="GAF domain-like"/>
    <property type="match status" value="2"/>
</dbReference>
<dbReference type="PROSITE" id="PS50921">
    <property type="entry name" value="ANTAR"/>
    <property type="match status" value="1"/>
</dbReference>
<dbReference type="KEGG" id="erz:ER308_01305"/>
<dbReference type="OrthoDB" id="319881at2"/>
<name>A0A411YAV8_9ACTN</name>
<dbReference type="SUPFAM" id="SSF52172">
    <property type="entry name" value="CheY-like"/>
    <property type="match status" value="1"/>
</dbReference>
<protein>
    <submittedName>
        <fullName evidence="7">GAF domain-containing protein</fullName>
    </submittedName>
</protein>
<dbReference type="Gene3D" id="1.10.10.10">
    <property type="entry name" value="Winged helix-like DNA-binding domain superfamily/Winged helix DNA-binding domain"/>
    <property type="match status" value="1"/>
</dbReference>
<sequence length="431" mass="47255">MAAEGAITDDGPARADSGRARALLTRLQRLTLQLGQALSVEDVLEVMVTTVGEELAADFVSVWLLEGPDPRTLRRVRDVGVPSDVMADWDAVADDERWPLAWALHHHELVEWSDREERRTRFPAVPEDSIRHEAHLVAPLAVQGRDLGGIVFGFAEPRTFDPEQREFMRAVAGQCAQALHRAHLHERLTTERERAEFRAGVGQVLVRSLDEQQLIKQLAEMAGPSLADACVIATVGEEGQLHPVASAHRDPTKRALLDQLVALQEPVRNPYLLKAIEAGEAVVLPTVHPHTLDDVTLSAEHRELLDRFGATSAIAAPLRAHDETHGVLVVVNTSEDRQLTDEDVSLVDSVASQAALAISNARAHGHVRELSEQLEGALDSRVVIEQAKGVLAERYGEDPETAFDRLRHAARSSHESIHVTAEAVLAGRVRP</sequence>
<dbReference type="Gene3D" id="3.30.450.40">
    <property type="match status" value="2"/>
</dbReference>
<dbReference type="GO" id="GO:0016301">
    <property type="term" value="F:kinase activity"/>
    <property type="evidence" value="ECO:0007669"/>
    <property type="project" value="UniProtKB-KW"/>
</dbReference>
<dbReference type="Pfam" id="PF03861">
    <property type="entry name" value="ANTAR"/>
    <property type="match status" value="1"/>
</dbReference>
<accession>A0A411YAV8</accession>
<dbReference type="PANTHER" id="PTHR43156:SF2">
    <property type="entry name" value="STAGE II SPORULATION PROTEIN E"/>
    <property type="match status" value="1"/>
</dbReference>
<dbReference type="InterPro" id="IPR005561">
    <property type="entry name" value="ANTAR"/>
</dbReference>
<evidence type="ECO:0000259" key="6">
    <source>
        <dbReference type="PROSITE" id="PS50921"/>
    </source>
</evidence>
<dbReference type="GO" id="GO:0016791">
    <property type="term" value="F:phosphatase activity"/>
    <property type="evidence" value="ECO:0007669"/>
    <property type="project" value="TreeGrafter"/>
</dbReference>